<protein>
    <submittedName>
        <fullName evidence="3">DUF11 domain-containing protein</fullName>
    </submittedName>
</protein>
<reference evidence="3 4" key="1">
    <citation type="journal article" date="2019" name="Nat. Commun.">
        <title>The antimicrobial potential of Streptomyces from insect microbiomes.</title>
        <authorList>
            <person name="Chevrette M.G."/>
            <person name="Carlson C.M."/>
            <person name="Ortega H.E."/>
            <person name="Thomas C."/>
            <person name="Ananiev G.E."/>
            <person name="Barns K.J."/>
            <person name="Book A.J."/>
            <person name="Cagnazzo J."/>
            <person name="Carlos C."/>
            <person name="Flanigan W."/>
            <person name="Grubbs K.J."/>
            <person name="Horn H.A."/>
            <person name="Hoffmann F.M."/>
            <person name="Klassen J.L."/>
            <person name="Knack J.J."/>
            <person name="Lewin G.R."/>
            <person name="McDonald B.R."/>
            <person name="Muller L."/>
            <person name="Melo W.G.P."/>
            <person name="Pinto-Tomas A.A."/>
            <person name="Schmitz A."/>
            <person name="Wendt-Pienkowski E."/>
            <person name="Wildman S."/>
            <person name="Zhao M."/>
            <person name="Zhang F."/>
            <person name="Bugni T.S."/>
            <person name="Andes D.R."/>
            <person name="Pupo M.T."/>
            <person name="Currie C.R."/>
        </authorList>
    </citation>
    <scope>NUCLEOTIDE SEQUENCE [LARGE SCALE GENOMIC DNA]</scope>
    <source>
        <strain evidence="3 4">SID5840</strain>
    </source>
</reference>
<proteinExistence type="predicted"/>
<dbReference type="GeneID" id="91392316"/>
<dbReference type="RefSeq" id="WP_042283731.1">
    <property type="nucleotide sequence ID" value="NZ_BAZE01000007.1"/>
</dbReference>
<feature type="domain" description="DUF11" evidence="2">
    <location>
        <begin position="66"/>
        <end position="149"/>
    </location>
</feature>
<comment type="caution">
    <text evidence="3">The sequence shown here is derived from an EMBL/GenBank/DDBJ whole genome shotgun (WGS) entry which is preliminary data.</text>
</comment>
<dbReference type="EMBL" id="WWHY01000001">
    <property type="protein sequence ID" value="MYR31286.1"/>
    <property type="molecule type" value="Genomic_DNA"/>
</dbReference>
<evidence type="ECO:0000256" key="1">
    <source>
        <dbReference type="SAM" id="MobiDB-lite"/>
    </source>
</evidence>
<dbReference type="Pfam" id="PF01345">
    <property type="entry name" value="DUF11"/>
    <property type="match status" value="1"/>
</dbReference>
<evidence type="ECO:0000313" key="4">
    <source>
        <dbReference type="Proteomes" id="UP000467124"/>
    </source>
</evidence>
<evidence type="ECO:0000313" key="3">
    <source>
        <dbReference type="EMBL" id="MYR31286.1"/>
    </source>
</evidence>
<evidence type="ECO:0000259" key="2">
    <source>
        <dbReference type="Pfam" id="PF01345"/>
    </source>
</evidence>
<name>A0A7K2IN49_9ACTN</name>
<feature type="region of interest" description="Disordered" evidence="1">
    <location>
        <begin position="41"/>
        <end position="76"/>
    </location>
</feature>
<sequence length="220" mass="22721">MTPDGFGNGGGRVDARGSGRARASAVLGVAAVLLLSSAPVAADGEGGSSEATPSESGAEATSVALSGDAPSPMPGEEFVYRATVTNDGAERAEGALLAQHVPAPLEVVEVGQDGVLEEGVANWRIDLPAGEEAVRTVRVRVSETAPADARAVSTACLLLDRDEEPTACASETLLIAEPTMFSRVGDVFDRDTMIRAMGAGALMLLAWMFWRQWGPAARRA</sequence>
<dbReference type="Proteomes" id="UP000467124">
    <property type="component" value="Unassembled WGS sequence"/>
</dbReference>
<dbReference type="AlphaFoldDB" id="A0A7K2IN49"/>
<gene>
    <name evidence="3" type="ORF">GTW20_03105</name>
</gene>
<dbReference type="InterPro" id="IPR001434">
    <property type="entry name" value="OmcB-like_DUF11"/>
</dbReference>
<organism evidence="3 4">
    <name type="scientific">Nocardiopsis alba</name>
    <dbReference type="NCBI Taxonomy" id="53437"/>
    <lineage>
        <taxon>Bacteria</taxon>
        <taxon>Bacillati</taxon>
        <taxon>Actinomycetota</taxon>
        <taxon>Actinomycetes</taxon>
        <taxon>Streptosporangiales</taxon>
        <taxon>Nocardiopsidaceae</taxon>
        <taxon>Nocardiopsis</taxon>
    </lineage>
</organism>
<accession>A0A7K2IN49</accession>